<feature type="region of interest" description="Disordered" evidence="1">
    <location>
        <begin position="146"/>
        <end position="182"/>
    </location>
</feature>
<proteinExistence type="predicted"/>
<sequence length="348" mass="37731">MTPRNTVTCRTQYLRPQYRGGQSLRRRALALAGSVDWYLQANAMEGDRRRPQTSRFSKRDTARTLWIERATRRRRTRRDRSWSLSLFRASRLAEFHGRGGGSGVSGPGCRRPERVLQQGTGNAARRGERGGSAGFQLPAARFWGGRRGEVKVSRTSTPSTEGPGAAVSVDSVSRSSQSENPDPECCVHMVSLVVRYVPVMIHSSTQVPLRPCPRLDPRDLRPWPYLRLPGTVTVGGALSTTSTYLALTARCPSRVPGAWGIRQELGPRDCVSSLHCAGLLIGAGAGAAGGEERVRDGRSAVTTVGPDSDLDVARSPGRVCKACAGTGCDLRLATCETRARSSLSMQEL</sequence>
<feature type="compositionally biased region" description="Low complexity" evidence="1">
    <location>
        <begin position="167"/>
        <end position="178"/>
    </location>
</feature>
<reference evidence="2 3" key="1">
    <citation type="journal article" date="2019" name="Nat. Ecol. Evol.">
        <title>Megaphylogeny resolves global patterns of mushroom evolution.</title>
        <authorList>
            <person name="Varga T."/>
            <person name="Krizsan K."/>
            <person name="Foldi C."/>
            <person name="Dima B."/>
            <person name="Sanchez-Garcia M."/>
            <person name="Sanchez-Ramirez S."/>
            <person name="Szollosi G.J."/>
            <person name="Szarkandi J.G."/>
            <person name="Papp V."/>
            <person name="Albert L."/>
            <person name="Andreopoulos W."/>
            <person name="Angelini C."/>
            <person name="Antonin V."/>
            <person name="Barry K.W."/>
            <person name="Bougher N.L."/>
            <person name="Buchanan P."/>
            <person name="Buyck B."/>
            <person name="Bense V."/>
            <person name="Catcheside P."/>
            <person name="Chovatia M."/>
            <person name="Cooper J."/>
            <person name="Damon W."/>
            <person name="Desjardin D."/>
            <person name="Finy P."/>
            <person name="Geml J."/>
            <person name="Haridas S."/>
            <person name="Hughes K."/>
            <person name="Justo A."/>
            <person name="Karasinski D."/>
            <person name="Kautmanova I."/>
            <person name="Kiss B."/>
            <person name="Kocsube S."/>
            <person name="Kotiranta H."/>
            <person name="LaButti K.M."/>
            <person name="Lechner B.E."/>
            <person name="Liimatainen K."/>
            <person name="Lipzen A."/>
            <person name="Lukacs Z."/>
            <person name="Mihaltcheva S."/>
            <person name="Morgado L.N."/>
            <person name="Niskanen T."/>
            <person name="Noordeloos M.E."/>
            <person name="Ohm R.A."/>
            <person name="Ortiz-Santana B."/>
            <person name="Ovrebo C."/>
            <person name="Racz N."/>
            <person name="Riley R."/>
            <person name="Savchenko A."/>
            <person name="Shiryaev A."/>
            <person name="Soop K."/>
            <person name="Spirin V."/>
            <person name="Szebenyi C."/>
            <person name="Tomsovsky M."/>
            <person name="Tulloss R.E."/>
            <person name="Uehling J."/>
            <person name="Grigoriev I.V."/>
            <person name="Vagvolgyi C."/>
            <person name="Papp T."/>
            <person name="Martin F.M."/>
            <person name="Miettinen O."/>
            <person name="Hibbett D.S."/>
            <person name="Nagy L.G."/>
        </authorList>
    </citation>
    <scope>NUCLEOTIDE SEQUENCE [LARGE SCALE GENOMIC DNA]</scope>
    <source>
        <strain evidence="2 3">HHB13444</strain>
    </source>
</reference>
<evidence type="ECO:0000313" key="3">
    <source>
        <dbReference type="Proteomes" id="UP000308197"/>
    </source>
</evidence>
<evidence type="ECO:0000313" key="2">
    <source>
        <dbReference type="EMBL" id="TFK81311.1"/>
    </source>
</evidence>
<keyword evidence="3" id="KW-1185">Reference proteome</keyword>
<dbReference type="AlphaFoldDB" id="A0A5C3NVI7"/>
<name>A0A5C3NVI7_9APHY</name>
<dbReference type="InParanoid" id="A0A5C3NVI7"/>
<protein>
    <submittedName>
        <fullName evidence="2">Uncharacterized protein</fullName>
    </submittedName>
</protein>
<dbReference type="Proteomes" id="UP000308197">
    <property type="component" value="Unassembled WGS sequence"/>
</dbReference>
<evidence type="ECO:0000256" key="1">
    <source>
        <dbReference type="SAM" id="MobiDB-lite"/>
    </source>
</evidence>
<organism evidence="2 3">
    <name type="scientific">Polyporus arcularius HHB13444</name>
    <dbReference type="NCBI Taxonomy" id="1314778"/>
    <lineage>
        <taxon>Eukaryota</taxon>
        <taxon>Fungi</taxon>
        <taxon>Dikarya</taxon>
        <taxon>Basidiomycota</taxon>
        <taxon>Agaricomycotina</taxon>
        <taxon>Agaricomycetes</taxon>
        <taxon>Polyporales</taxon>
        <taxon>Polyporaceae</taxon>
        <taxon>Polyporus</taxon>
    </lineage>
</organism>
<accession>A0A5C3NVI7</accession>
<gene>
    <name evidence="2" type="ORF">K466DRAFT_343547</name>
</gene>
<dbReference type="EMBL" id="ML211622">
    <property type="protein sequence ID" value="TFK81311.1"/>
    <property type="molecule type" value="Genomic_DNA"/>
</dbReference>